<protein>
    <submittedName>
        <fullName evidence="1">Uncharacterized protein</fullName>
    </submittedName>
</protein>
<sequence length="77" mass="8486">MGSDRNSGRERKGTRRRRCFGVAGSGHNITGFLERLSRGQEIADGGILSDAVYPGIELGLGMARLDDQRWLWAHGDE</sequence>
<organism evidence="1 2">
    <name type="scientific">Rubus argutus</name>
    <name type="common">Southern blackberry</name>
    <dbReference type="NCBI Taxonomy" id="59490"/>
    <lineage>
        <taxon>Eukaryota</taxon>
        <taxon>Viridiplantae</taxon>
        <taxon>Streptophyta</taxon>
        <taxon>Embryophyta</taxon>
        <taxon>Tracheophyta</taxon>
        <taxon>Spermatophyta</taxon>
        <taxon>Magnoliopsida</taxon>
        <taxon>eudicotyledons</taxon>
        <taxon>Gunneridae</taxon>
        <taxon>Pentapetalae</taxon>
        <taxon>rosids</taxon>
        <taxon>fabids</taxon>
        <taxon>Rosales</taxon>
        <taxon>Rosaceae</taxon>
        <taxon>Rosoideae</taxon>
        <taxon>Rosoideae incertae sedis</taxon>
        <taxon>Rubus</taxon>
    </lineage>
</organism>
<keyword evidence="2" id="KW-1185">Reference proteome</keyword>
<gene>
    <name evidence="1" type="ORF">M0R45_010151</name>
</gene>
<dbReference type="EMBL" id="JBEDUW010000002">
    <property type="protein sequence ID" value="KAK9944590.1"/>
    <property type="molecule type" value="Genomic_DNA"/>
</dbReference>
<dbReference type="Proteomes" id="UP001457282">
    <property type="component" value="Unassembled WGS sequence"/>
</dbReference>
<evidence type="ECO:0000313" key="1">
    <source>
        <dbReference type="EMBL" id="KAK9944590.1"/>
    </source>
</evidence>
<reference evidence="1 2" key="1">
    <citation type="journal article" date="2023" name="G3 (Bethesda)">
        <title>A chromosome-length genome assembly and annotation of blackberry (Rubus argutus, cv. 'Hillquist').</title>
        <authorList>
            <person name="Bruna T."/>
            <person name="Aryal R."/>
            <person name="Dudchenko O."/>
            <person name="Sargent D.J."/>
            <person name="Mead D."/>
            <person name="Buti M."/>
            <person name="Cavallini A."/>
            <person name="Hytonen T."/>
            <person name="Andres J."/>
            <person name="Pham M."/>
            <person name="Weisz D."/>
            <person name="Mascagni F."/>
            <person name="Usai G."/>
            <person name="Natali L."/>
            <person name="Bassil N."/>
            <person name="Fernandez G.E."/>
            <person name="Lomsadze A."/>
            <person name="Armour M."/>
            <person name="Olukolu B."/>
            <person name="Poorten T."/>
            <person name="Britton C."/>
            <person name="Davik J."/>
            <person name="Ashrafi H."/>
            <person name="Aiden E.L."/>
            <person name="Borodovsky M."/>
            <person name="Worthington M."/>
        </authorList>
    </citation>
    <scope>NUCLEOTIDE SEQUENCE [LARGE SCALE GENOMIC DNA]</scope>
    <source>
        <strain evidence="1">PI 553951</strain>
    </source>
</reference>
<dbReference type="AlphaFoldDB" id="A0AAW1Y812"/>
<proteinExistence type="predicted"/>
<name>A0AAW1Y812_RUBAR</name>
<comment type="caution">
    <text evidence="1">The sequence shown here is derived from an EMBL/GenBank/DDBJ whole genome shotgun (WGS) entry which is preliminary data.</text>
</comment>
<accession>A0AAW1Y812</accession>
<evidence type="ECO:0000313" key="2">
    <source>
        <dbReference type="Proteomes" id="UP001457282"/>
    </source>
</evidence>